<feature type="region of interest" description="Disordered" evidence="12">
    <location>
        <begin position="866"/>
        <end position="889"/>
    </location>
</feature>
<dbReference type="Pfam" id="PF09368">
    <property type="entry name" value="Sas10"/>
    <property type="match status" value="1"/>
</dbReference>
<feature type="compositionally biased region" description="Polar residues" evidence="12">
    <location>
        <begin position="866"/>
        <end position="878"/>
    </location>
</feature>
<dbReference type="InterPro" id="IPR018972">
    <property type="entry name" value="Sas10_C_dom"/>
</dbReference>
<feature type="coiled-coil region" evidence="11">
    <location>
        <begin position="893"/>
        <end position="941"/>
    </location>
</feature>
<feature type="coiled-coil region" evidence="11">
    <location>
        <begin position="1041"/>
        <end position="1075"/>
    </location>
</feature>
<dbReference type="OrthoDB" id="248903at2759"/>
<sequence length="1168" mass="132786">MGKKKGGFNKPPRSKVDSLKNAVSDDEDDDAIEQRLQSILEDEIDQYNNLKNKTLLDKAKKAKGKRRGGGGSDDDEEQEVYGLGLTSSEDEDDDDEEGQNSKVGNQDANSDQDVEDDEISDSDDSDDEEIMGDKNQDFGVPDSRAWGKKAKMFHNTDYVDQDFGGFEGSDAEMAEQEEAEAKEIQKRLTAELDETDFLGLVPVATKVQGSDKKVDKTKEILKVDFDKLSIAEKKKLVERECPEVVHMLDEYKDRLKEARIVKEEMTDVSDETLKSFYQSKFHTLLNYCINLSYYLYLRATFPTHCKGHPVIKRILQFRRLLDELSQFDPAKYVPSESEEKTKRKKVKLRAKQPEKMDIDLDQTLGENSQGQFQFRNDSDNELDDEKEKRKITYAIAKNKGLTPRRKKEQRNPRVKHREKYRKAKIRRKGQVRTARTETHRYGGEQRKAERTLLDVHIFIYPDSGCYFRGNTKYDCLIKIATFQVDYPVILQQRISNNMSWFTDIAGKAEDFLNKIDQNAAEAINKAAEIAETRSTKTSRRSSPRNSHATLDSEVYSPLDDFPKSENLSNLNFPPSNESVSGTNGGLLTPRANGGGSVITVQEKSFVSSGSPLVPKGKEIKAKSNSRSRGRDGKGGSSSPRSGANIAVDKNPSSKPEENRVSVVETQKNSKKNDDAELIDFLNDPKRKELDENLVLQTELANQAREVELLYKTNKQLQSDNETFKSKLAQYEDSKSKETMLEEFESQLRQSDRVQKNLKKMLLDKDEEIVKLKKSLDQSLEKLQQLEVLQTTQNRLEMVEMEKQKLLQSNEELREEITGLNERTPILNGQLASMKTTLAQVESEFTNYKEKAKSILKQKDDLITSLQEESAGSSSAFTNHSKENKEESPYLSEINALKSERELLNAEISQCRSSSDSIREDTQRLESELLSLRSLMVQLQKQLYDEKSMSSTLQDENLLLRQQLSGACYELDLEKSERRKLEEWKAQQAEECQSFNNGRNSPNMASDTARKYNNNFGGDNEETLRMRITALTQSLLEKQGLINSLSSDKQLLQINVERLQDQLHQVGNEYASSNNAGFSQTVISSKPLYLSESPWDSGMSTSVKRAFSTVDSLFCQAGIALRRRPNLRLGFCVYILLLHFWVLFILFHTFNHVSQVDDGPSNGPAPSPI</sequence>
<keyword evidence="6 13" id="KW-1133">Transmembrane helix</keyword>
<feature type="transmembrane region" description="Helical" evidence="13">
    <location>
        <begin position="1130"/>
        <end position="1149"/>
    </location>
</feature>
<dbReference type="InterPro" id="IPR007146">
    <property type="entry name" value="Sas10/Utp3/C1D"/>
</dbReference>
<evidence type="ECO:0000256" key="4">
    <source>
        <dbReference type="ARBA" id="ARBA00022553"/>
    </source>
</evidence>
<keyword evidence="8 11" id="KW-0175">Coiled coil</keyword>
<evidence type="ECO:0000256" key="11">
    <source>
        <dbReference type="SAM" id="Coils"/>
    </source>
</evidence>
<dbReference type="GO" id="GO:0000139">
    <property type="term" value="C:Golgi membrane"/>
    <property type="evidence" value="ECO:0007669"/>
    <property type="project" value="UniProtKB-SubCell"/>
</dbReference>
<comment type="subcellular location">
    <subcellularLocation>
        <location evidence="2">Golgi apparatus membrane</location>
    </subcellularLocation>
    <subcellularLocation>
        <location evidence="1">Nucleus</location>
    </subcellularLocation>
</comment>
<dbReference type="GO" id="GO:0032040">
    <property type="term" value="C:small-subunit processome"/>
    <property type="evidence" value="ECO:0007669"/>
    <property type="project" value="TreeGrafter"/>
</dbReference>
<gene>
    <name evidence="15" type="ORF">Fcan01_05204</name>
</gene>
<evidence type="ECO:0000313" key="16">
    <source>
        <dbReference type="Proteomes" id="UP000198287"/>
    </source>
</evidence>
<dbReference type="PANTHER" id="PTHR13237">
    <property type="entry name" value="SOMETHING ABOUT SILENCING PROTEIN 10-RELATED"/>
    <property type="match status" value="1"/>
</dbReference>
<keyword evidence="10" id="KW-0539">Nucleus</keyword>
<feature type="compositionally biased region" description="Acidic residues" evidence="12">
    <location>
        <begin position="88"/>
        <end position="98"/>
    </location>
</feature>
<proteinExistence type="inferred from homology"/>
<dbReference type="AlphaFoldDB" id="A0A226EUZ0"/>
<feature type="compositionally biased region" description="Polar residues" evidence="12">
    <location>
        <begin position="100"/>
        <end position="109"/>
    </location>
</feature>
<evidence type="ECO:0000256" key="5">
    <source>
        <dbReference type="ARBA" id="ARBA00022692"/>
    </source>
</evidence>
<evidence type="ECO:0000256" key="12">
    <source>
        <dbReference type="SAM" id="MobiDB-lite"/>
    </source>
</evidence>
<feature type="compositionally biased region" description="Polar residues" evidence="12">
    <location>
        <begin position="565"/>
        <end position="581"/>
    </location>
</feature>
<keyword evidence="7" id="KW-0333">Golgi apparatus</keyword>
<dbReference type="GO" id="GO:0007030">
    <property type="term" value="P:Golgi organization"/>
    <property type="evidence" value="ECO:0007669"/>
    <property type="project" value="InterPro"/>
</dbReference>
<comment type="similarity">
    <text evidence="3">Belongs to the SAS10 family.</text>
</comment>
<dbReference type="GO" id="GO:0000462">
    <property type="term" value="P:maturation of SSU-rRNA from tricistronic rRNA transcript (SSU-rRNA, 5.8S rRNA, LSU-rRNA)"/>
    <property type="evidence" value="ECO:0007669"/>
    <property type="project" value="TreeGrafter"/>
</dbReference>
<evidence type="ECO:0000256" key="2">
    <source>
        <dbReference type="ARBA" id="ARBA00004394"/>
    </source>
</evidence>
<name>A0A226EUZ0_FOLCA</name>
<reference evidence="15 16" key="1">
    <citation type="submission" date="2015-12" db="EMBL/GenBank/DDBJ databases">
        <title>The genome of Folsomia candida.</title>
        <authorList>
            <person name="Faddeeva A."/>
            <person name="Derks M.F."/>
            <person name="Anvar Y."/>
            <person name="Smit S."/>
            <person name="Van Straalen N."/>
            <person name="Roelofs D."/>
        </authorList>
    </citation>
    <scope>NUCLEOTIDE SEQUENCE [LARGE SCALE GENOMIC DNA]</scope>
    <source>
        <strain evidence="15 16">VU population</strain>
        <tissue evidence="15">Whole body</tissue>
    </source>
</reference>
<evidence type="ECO:0000256" key="10">
    <source>
        <dbReference type="ARBA" id="ARBA00023242"/>
    </source>
</evidence>
<evidence type="ECO:0000256" key="9">
    <source>
        <dbReference type="ARBA" id="ARBA00023136"/>
    </source>
</evidence>
<keyword evidence="9 13" id="KW-0472">Membrane</keyword>
<organism evidence="15 16">
    <name type="scientific">Folsomia candida</name>
    <name type="common">Springtail</name>
    <dbReference type="NCBI Taxonomy" id="158441"/>
    <lineage>
        <taxon>Eukaryota</taxon>
        <taxon>Metazoa</taxon>
        <taxon>Ecdysozoa</taxon>
        <taxon>Arthropoda</taxon>
        <taxon>Hexapoda</taxon>
        <taxon>Collembola</taxon>
        <taxon>Entomobryomorpha</taxon>
        <taxon>Isotomoidea</taxon>
        <taxon>Isotomidae</taxon>
        <taxon>Proisotominae</taxon>
        <taxon>Folsomia</taxon>
    </lineage>
</organism>
<dbReference type="InterPro" id="IPR019177">
    <property type="entry name" value="Golgin_subfamily_A_member_5"/>
</dbReference>
<feature type="region of interest" description="Disordered" evidence="12">
    <location>
        <begin position="1"/>
        <end position="143"/>
    </location>
</feature>
<evidence type="ECO:0000256" key="8">
    <source>
        <dbReference type="ARBA" id="ARBA00023054"/>
    </source>
</evidence>
<keyword evidence="5 13" id="KW-0812">Transmembrane</keyword>
<evidence type="ECO:0000256" key="7">
    <source>
        <dbReference type="ARBA" id="ARBA00023034"/>
    </source>
</evidence>
<feature type="compositionally biased region" description="Basic and acidic residues" evidence="12">
    <location>
        <begin position="434"/>
        <end position="443"/>
    </location>
</feature>
<evidence type="ECO:0000256" key="3">
    <source>
        <dbReference type="ARBA" id="ARBA00010979"/>
    </source>
</evidence>
<evidence type="ECO:0000256" key="13">
    <source>
        <dbReference type="SAM" id="Phobius"/>
    </source>
</evidence>
<comment type="caution">
    <text evidence="15">The sequence shown here is derived from an EMBL/GenBank/DDBJ whole genome shotgun (WGS) entry which is preliminary data.</text>
</comment>
<dbReference type="PANTHER" id="PTHR13237:SF8">
    <property type="entry name" value="SOMETHING ABOUT SILENCING PROTEIN 10"/>
    <property type="match status" value="1"/>
</dbReference>
<evidence type="ECO:0000259" key="14">
    <source>
        <dbReference type="Pfam" id="PF09368"/>
    </source>
</evidence>
<dbReference type="Pfam" id="PF09787">
    <property type="entry name" value="Golgin_A5"/>
    <property type="match status" value="1"/>
</dbReference>
<keyword evidence="16" id="KW-1185">Reference proteome</keyword>
<feature type="region of interest" description="Disordered" evidence="12">
    <location>
        <begin position="607"/>
        <end position="659"/>
    </location>
</feature>
<feature type="compositionally biased region" description="Basic residues" evidence="12">
    <location>
        <begin position="402"/>
        <end position="430"/>
    </location>
</feature>
<evidence type="ECO:0000313" key="15">
    <source>
        <dbReference type="EMBL" id="OXA61040.1"/>
    </source>
</evidence>
<accession>A0A226EUZ0</accession>
<feature type="region of interest" description="Disordered" evidence="12">
    <location>
        <begin position="530"/>
        <end position="595"/>
    </location>
</feature>
<keyword evidence="4" id="KW-0597">Phosphoprotein</keyword>
<feature type="domain" description="Sas10 C-terminal" evidence="14">
    <location>
        <begin position="385"/>
        <end position="446"/>
    </location>
</feature>
<dbReference type="Proteomes" id="UP000198287">
    <property type="component" value="Unassembled WGS sequence"/>
</dbReference>
<feature type="region of interest" description="Disordered" evidence="12">
    <location>
        <begin position="399"/>
        <end position="443"/>
    </location>
</feature>
<evidence type="ECO:0000256" key="1">
    <source>
        <dbReference type="ARBA" id="ARBA00004123"/>
    </source>
</evidence>
<feature type="region of interest" description="Disordered" evidence="12">
    <location>
        <begin position="332"/>
        <end position="352"/>
    </location>
</feature>
<dbReference type="EMBL" id="LNIX01000002">
    <property type="protein sequence ID" value="OXA61040.1"/>
    <property type="molecule type" value="Genomic_DNA"/>
</dbReference>
<evidence type="ECO:0000256" key="6">
    <source>
        <dbReference type="ARBA" id="ARBA00022989"/>
    </source>
</evidence>
<dbReference type="Pfam" id="PF04000">
    <property type="entry name" value="Sas10_Utp3"/>
    <property type="match status" value="1"/>
</dbReference>
<dbReference type="STRING" id="158441.A0A226EUZ0"/>
<protein>
    <submittedName>
        <fullName evidence="15">Something about silencing protein 10</fullName>
    </submittedName>
</protein>
<feature type="compositionally biased region" description="Acidic residues" evidence="12">
    <location>
        <begin position="110"/>
        <end position="130"/>
    </location>
</feature>